<feature type="transmembrane region" description="Helical" evidence="1">
    <location>
        <begin position="54"/>
        <end position="73"/>
    </location>
</feature>
<feature type="transmembrane region" description="Helical" evidence="1">
    <location>
        <begin position="247"/>
        <end position="267"/>
    </location>
</feature>
<evidence type="ECO:0000313" key="3">
    <source>
        <dbReference type="Proteomes" id="UP000027986"/>
    </source>
</evidence>
<gene>
    <name evidence="2" type="ORF">HX89_01205</name>
</gene>
<reference evidence="2 3" key="1">
    <citation type="submission" date="2014-07" db="EMBL/GenBank/DDBJ databases">
        <title>Genome Sequencing of Dermacoccus nishinomiyaensis.</title>
        <authorList>
            <person name="Hong K.W."/>
            <person name="Chan K.G."/>
        </authorList>
    </citation>
    <scope>NUCLEOTIDE SEQUENCE [LARGE SCALE GENOMIC DNA]</scope>
    <source>
        <strain evidence="2 3">M25</strain>
    </source>
</reference>
<accession>A0A075JD09</accession>
<keyword evidence="1" id="KW-1133">Transmembrane helix</keyword>
<feature type="transmembrane region" description="Helical" evidence="1">
    <location>
        <begin position="172"/>
        <end position="193"/>
    </location>
</feature>
<dbReference type="AlphaFoldDB" id="A0A075JD09"/>
<feature type="transmembrane region" description="Helical" evidence="1">
    <location>
        <begin position="85"/>
        <end position="105"/>
    </location>
</feature>
<dbReference type="HOGENOM" id="CLU_996688_0_0_11"/>
<proteinExistence type="predicted"/>
<feature type="transmembrane region" description="Helical" evidence="1">
    <location>
        <begin position="200"/>
        <end position="218"/>
    </location>
</feature>
<dbReference type="Proteomes" id="UP000027986">
    <property type="component" value="Chromosome"/>
</dbReference>
<dbReference type="GO" id="GO:0140359">
    <property type="term" value="F:ABC-type transporter activity"/>
    <property type="evidence" value="ECO:0007669"/>
    <property type="project" value="InterPro"/>
</dbReference>
<feature type="transmembrane region" description="Helical" evidence="1">
    <location>
        <begin position="126"/>
        <end position="152"/>
    </location>
</feature>
<protein>
    <submittedName>
        <fullName evidence="2">Uncharacterized protein</fullName>
    </submittedName>
</protein>
<dbReference type="GO" id="GO:0005886">
    <property type="term" value="C:plasma membrane"/>
    <property type="evidence" value="ECO:0007669"/>
    <property type="project" value="UniProtKB-SubCell"/>
</dbReference>
<dbReference type="Pfam" id="PF12679">
    <property type="entry name" value="ABC2_membrane_2"/>
    <property type="match status" value="1"/>
</dbReference>
<keyword evidence="1" id="KW-0812">Transmembrane</keyword>
<keyword evidence="3" id="KW-1185">Reference proteome</keyword>
<dbReference type="eggNOG" id="COG1277">
    <property type="taxonomic scope" value="Bacteria"/>
</dbReference>
<keyword evidence="1" id="KW-0472">Membrane</keyword>
<name>A0A075JD09_9MICO</name>
<organism evidence="2 3">
    <name type="scientific">Dermacoccus nishinomiyaensis</name>
    <dbReference type="NCBI Taxonomy" id="1274"/>
    <lineage>
        <taxon>Bacteria</taxon>
        <taxon>Bacillati</taxon>
        <taxon>Actinomycetota</taxon>
        <taxon>Actinomycetes</taxon>
        <taxon>Micrococcales</taxon>
        <taxon>Dermacoccaceae</taxon>
        <taxon>Dermacoccus</taxon>
    </lineage>
</organism>
<dbReference type="EMBL" id="CP008889">
    <property type="protein sequence ID" value="AIF39834.1"/>
    <property type="molecule type" value="Genomic_DNA"/>
</dbReference>
<dbReference type="KEGG" id="dni:HX89_01205"/>
<evidence type="ECO:0000256" key="1">
    <source>
        <dbReference type="SAM" id="Phobius"/>
    </source>
</evidence>
<sequence>MYAGGPGGGVLDSAAPTHARLPKRLGDAGKSTPIGFGQLLAVELRKLTDTRAGTWLMAITALLIVLASALVAYTERDGVKFFDLIGATLIPMNYLVPILGILAVTSEWSQRTGLITFTLEPRRGRVVLAKLAATLLAAVAATIVALAVAAGLTLLVGSLGSGDADWHMKGTAYATLFAYMLLQAGMGVAFGLLIQNTPGAICAFLFIPIVVSLFNLAGEWGQKAAEWVNPQQSMAPLIDGSVSGDQWGKLAVTLALWLVLPMVLGFVRLTKREVKSA</sequence>
<evidence type="ECO:0000313" key="2">
    <source>
        <dbReference type="EMBL" id="AIF39834.1"/>
    </source>
</evidence>